<keyword evidence="4" id="KW-0808">Transferase</keyword>
<feature type="transmembrane region" description="Helical" evidence="9">
    <location>
        <begin position="79"/>
        <end position="99"/>
    </location>
</feature>
<evidence type="ECO:0000256" key="7">
    <source>
        <dbReference type="ARBA" id="ARBA00022840"/>
    </source>
</evidence>
<keyword evidence="9" id="KW-0472">Membrane</keyword>
<keyword evidence="8" id="KW-0902">Two-component regulatory system</keyword>
<evidence type="ECO:0000259" key="10">
    <source>
        <dbReference type="PROSITE" id="PS50109"/>
    </source>
</evidence>
<dbReference type="STRING" id="394096.DB31_7287"/>
<dbReference type="PANTHER" id="PTHR43065:SF10">
    <property type="entry name" value="PEROXIDE STRESS-ACTIVATED HISTIDINE KINASE MAK3"/>
    <property type="match status" value="1"/>
</dbReference>
<dbReference type="EMBL" id="JMCB01000006">
    <property type="protein sequence ID" value="KFE68050.1"/>
    <property type="molecule type" value="Genomic_DNA"/>
</dbReference>
<comment type="caution">
    <text evidence="11">The sequence shown here is derived from an EMBL/GenBank/DDBJ whole genome shotgun (WGS) entry which is preliminary data.</text>
</comment>
<dbReference type="CDD" id="cd00075">
    <property type="entry name" value="HATPase"/>
    <property type="match status" value="1"/>
</dbReference>
<proteinExistence type="predicted"/>
<dbReference type="SMART" id="SM00387">
    <property type="entry name" value="HATPase_c"/>
    <property type="match status" value="1"/>
</dbReference>
<gene>
    <name evidence="11" type="ORF">DB31_7287</name>
</gene>
<sequence>MERSTGLAAMKPAVVEPGATEQLEERVARLFSQHQQEVWRRVDRLFAWLMGAQWLAALVLAAVFSPYGWAGKARAADSHIWVAVVLGGVLSAVTIVQVWRRPGTSLTRHTVAICQVLWSALLIHLTGGRIETHFHTLGSLTFLAFYREWPVLLTASGVVVLDHWVRGMLWPESIYGTPSPEWWRLLEHAVWLVFLDLVLLRSIREAVREMREMAERRAVAELASEREHQKTAELNRALTELKGAQEHLIRVEKLAAVGQLAAGVGHELRNPLAAVRNAHAYLCKRLARPEPLANDARVPQFLALMDRELNSCARIISDLLDFARERPVSLQPCPLRPLVEEAVGVVPAREQVRVLNQVPEALPVPLLDRDQFRQVLINLVQNAVEAIPAGRPGEVVVRADGGGAEPLRVRVVDDGGGIPPDVLPRIFEPLFTTKKEGTGLGLAIVATRVQRHGGTLQVSSEQGRGSEFVIQLPPAQARAA</sequence>
<comment type="catalytic activity">
    <reaction evidence="1">
        <text>ATP + protein L-histidine = ADP + protein N-phospho-L-histidine.</text>
        <dbReference type="EC" id="2.7.13.3"/>
    </reaction>
</comment>
<dbReference type="Gene3D" id="1.10.287.130">
    <property type="match status" value="1"/>
</dbReference>
<dbReference type="Proteomes" id="UP000028725">
    <property type="component" value="Unassembled WGS sequence"/>
</dbReference>
<dbReference type="InterPro" id="IPR005467">
    <property type="entry name" value="His_kinase_dom"/>
</dbReference>
<evidence type="ECO:0000256" key="1">
    <source>
        <dbReference type="ARBA" id="ARBA00000085"/>
    </source>
</evidence>
<dbReference type="PATRIC" id="fig|394096.3.peg.3328"/>
<evidence type="ECO:0000313" key="11">
    <source>
        <dbReference type="EMBL" id="KFE68050.1"/>
    </source>
</evidence>
<evidence type="ECO:0000256" key="4">
    <source>
        <dbReference type="ARBA" id="ARBA00022679"/>
    </source>
</evidence>
<evidence type="ECO:0000256" key="2">
    <source>
        <dbReference type="ARBA" id="ARBA00012438"/>
    </source>
</evidence>
<keyword evidence="6 11" id="KW-0418">Kinase</keyword>
<dbReference type="SUPFAM" id="SSF55874">
    <property type="entry name" value="ATPase domain of HSP90 chaperone/DNA topoisomerase II/histidine kinase"/>
    <property type="match status" value="1"/>
</dbReference>
<feature type="domain" description="Histidine kinase" evidence="10">
    <location>
        <begin position="263"/>
        <end position="476"/>
    </location>
</feature>
<dbReference type="PROSITE" id="PS50109">
    <property type="entry name" value="HIS_KIN"/>
    <property type="match status" value="1"/>
</dbReference>
<dbReference type="SMART" id="SM00388">
    <property type="entry name" value="HisKA"/>
    <property type="match status" value="1"/>
</dbReference>
<evidence type="ECO:0000256" key="3">
    <source>
        <dbReference type="ARBA" id="ARBA00022553"/>
    </source>
</evidence>
<dbReference type="InterPro" id="IPR003594">
    <property type="entry name" value="HATPase_dom"/>
</dbReference>
<dbReference type="InterPro" id="IPR003661">
    <property type="entry name" value="HisK_dim/P_dom"/>
</dbReference>
<dbReference type="PRINTS" id="PR00344">
    <property type="entry name" value="BCTRLSENSOR"/>
</dbReference>
<name>A0A085WK37_9BACT</name>
<dbReference type="InterPro" id="IPR036097">
    <property type="entry name" value="HisK_dim/P_sf"/>
</dbReference>
<dbReference type="CDD" id="cd00082">
    <property type="entry name" value="HisKA"/>
    <property type="match status" value="1"/>
</dbReference>
<accession>A0A085WK37</accession>
<organism evidence="11 12">
    <name type="scientific">Hyalangium minutum</name>
    <dbReference type="NCBI Taxonomy" id="394096"/>
    <lineage>
        <taxon>Bacteria</taxon>
        <taxon>Pseudomonadati</taxon>
        <taxon>Myxococcota</taxon>
        <taxon>Myxococcia</taxon>
        <taxon>Myxococcales</taxon>
        <taxon>Cystobacterineae</taxon>
        <taxon>Archangiaceae</taxon>
        <taxon>Hyalangium</taxon>
    </lineage>
</organism>
<keyword evidence="9" id="KW-1133">Transmembrane helix</keyword>
<evidence type="ECO:0000313" key="12">
    <source>
        <dbReference type="Proteomes" id="UP000028725"/>
    </source>
</evidence>
<dbReference type="Gene3D" id="3.30.565.10">
    <property type="entry name" value="Histidine kinase-like ATPase, C-terminal domain"/>
    <property type="match status" value="1"/>
</dbReference>
<dbReference type="SUPFAM" id="SSF47384">
    <property type="entry name" value="Homodimeric domain of signal transducing histidine kinase"/>
    <property type="match status" value="1"/>
</dbReference>
<dbReference type="Pfam" id="PF02518">
    <property type="entry name" value="HATPase_c"/>
    <property type="match status" value="1"/>
</dbReference>
<dbReference type="AlphaFoldDB" id="A0A085WK37"/>
<keyword evidence="3" id="KW-0597">Phosphoprotein</keyword>
<reference evidence="11 12" key="1">
    <citation type="submission" date="2014-04" db="EMBL/GenBank/DDBJ databases">
        <title>Genome assembly of Hyalangium minutum DSM 14724.</title>
        <authorList>
            <person name="Sharma G."/>
            <person name="Subramanian S."/>
        </authorList>
    </citation>
    <scope>NUCLEOTIDE SEQUENCE [LARGE SCALE GENOMIC DNA]</scope>
    <source>
        <strain evidence="11 12">DSM 14724</strain>
    </source>
</reference>
<evidence type="ECO:0000256" key="8">
    <source>
        <dbReference type="ARBA" id="ARBA00023012"/>
    </source>
</evidence>
<keyword evidence="7" id="KW-0067">ATP-binding</keyword>
<dbReference type="EC" id="2.7.13.3" evidence="2"/>
<evidence type="ECO:0000256" key="9">
    <source>
        <dbReference type="SAM" id="Phobius"/>
    </source>
</evidence>
<dbReference type="GO" id="GO:0000155">
    <property type="term" value="F:phosphorelay sensor kinase activity"/>
    <property type="evidence" value="ECO:0007669"/>
    <property type="project" value="InterPro"/>
</dbReference>
<evidence type="ECO:0000256" key="5">
    <source>
        <dbReference type="ARBA" id="ARBA00022741"/>
    </source>
</evidence>
<dbReference type="PANTHER" id="PTHR43065">
    <property type="entry name" value="SENSOR HISTIDINE KINASE"/>
    <property type="match status" value="1"/>
</dbReference>
<keyword evidence="5" id="KW-0547">Nucleotide-binding</keyword>
<dbReference type="InterPro" id="IPR036890">
    <property type="entry name" value="HATPase_C_sf"/>
</dbReference>
<keyword evidence="12" id="KW-1185">Reference proteome</keyword>
<dbReference type="InterPro" id="IPR004358">
    <property type="entry name" value="Sig_transdc_His_kin-like_C"/>
</dbReference>
<keyword evidence="9" id="KW-0812">Transmembrane</keyword>
<dbReference type="Pfam" id="PF00512">
    <property type="entry name" value="HisKA"/>
    <property type="match status" value="1"/>
</dbReference>
<protein>
    <recommendedName>
        <fullName evidence="2">histidine kinase</fullName>
        <ecNumber evidence="2">2.7.13.3</ecNumber>
    </recommendedName>
</protein>
<evidence type="ECO:0000256" key="6">
    <source>
        <dbReference type="ARBA" id="ARBA00022777"/>
    </source>
</evidence>
<feature type="transmembrane region" description="Helical" evidence="9">
    <location>
        <begin position="45"/>
        <end position="67"/>
    </location>
</feature>
<dbReference type="GO" id="GO:0005524">
    <property type="term" value="F:ATP binding"/>
    <property type="evidence" value="ECO:0007669"/>
    <property type="project" value="UniProtKB-KW"/>
</dbReference>